<comment type="caution">
    <text evidence="6">The sequence shown here is derived from an EMBL/GenBank/DDBJ whole genome shotgun (WGS) entry which is preliminary data.</text>
</comment>
<dbReference type="Pfam" id="PF13377">
    <property type="entry name" value="Peripla_BP_3"/>
    <property type="match status" value="1"/>
</dbReference>
<sequence length="385" mass="40439">MMSAALHEVLTPNFRPTAFGLAQEVTRTNTELCCRRPDAPKSWAACPAGKSQCRRLIVPGAAPRVRQVVRAMRAVLGVPARIGLGIPAVQSLCGGGVLGAEPVPERLGRLAGHQCRVGFHPRAGDHDTGCTQLRHLRFQLSDAGLKSLHVPGRVLVTLLVALGDVCEGVHPVREGVAFGGDRLYDLAGDDRRNPVDPFVDALGARRADQFGVLQAVEHGWADGVGDALLRAGLLGHSCSSMTIRMASTTALVRMVLRKRSSHALALCPMRASLPAVQSTLFLTGRRGSRRNAGRGHRRDSRAVVGCDDIPAAALAVPPLTTVATDSAADAERIARTVVQALTGEPGPPVPTSNTFSLVVRQSSTAGPAPTPDPFTSAGQVAGRTP</sequence>
<evidence type="ECO:0000259" key="5">
    <source>
        <dbReference type="Pfam" id="PF13377"/>
    </source>
</evidence>
<feature type="compositionally biased region" description="Polar residues" evidence="4">
    <location>
        <begin position="351"/>
        <end position="365"/>
    </location>
</feature>
<evidence type="ECO:0000256" key="2">
    <source>
        <dbReference type="ARBA" id="ARBA00023125"/>
    </source>
</evidence>
<evidence type="ECO:0000256" key="3">
    <source>
        <dbReference type="ARBA" id="ARBA00023163"/>
    </source>
</evidence>
<keyword evidence="3" id="KW-0804">Transcription</keyword>
<dbReference type="EMBL" id="VIVR01000001">
    <property type="protein sequence ID" value="TWE15627.1"/>
    <property type="molecule type" value="Genomic_DNA"/>
</dbReference>
<evidence type="ECO:0000313" key="7">
    <source>
        <dbReference type="Proteomes" id="UP000318416"/>
    </source>
</evidence>
<name>A0A561EJ40_9ACTN</name>
<dbReference type="Gene3D" id="3.40.50.2300">
    <property type="match status" value="2"/>
</dbReference>
<dbReference type="GO" id="GO:0003677">
    <property type="term" value="F:DNA binding"/>
    <property type="evidence" value="ECO:0007669"/>
    <property type="project" value="UniProtKB-KW"/>
</dbReference>
<dbReference type="InterPro" id="IPR046335">
    <property type="entry name" value="LacI/GalR-like_sensor"/>
</dbReference>
<dbReference type="AlphaFoldDB" id="A0A561EJ40"/>
<feature type="region of interest" description="Disordered" evidence="4">
    <location>
        <begin position="342"/>
        <end position="385"/>
    </location>
</feature>
<feature type="domain" description="Transcriptional regulator LacI/GalR-like sensor" evidence="5">
    <location>
        <begin position="302"/>
        <end position="363"/>
    </location>
</feature>
<evidence type="ECO:0000313" key="6">
    <source>
        <dbReference type="EMBL" id="TWE15627.1"/>
    </source>
</evidence>
<dbReference type="Proteomes" id="UP000318416">
    <property type="component" value="Unassembled WGS sequence"/>
</dbReference>
<keyword evidence="2" id="KW-0238">DNA-binding</keyword>
<reference evidence="6 7" key="1">
    <citation type="submission" date="2019-06" db="EMBL/GenBank/DDBJ databases">
        <title>Sequencing the genomes of 1000 actinobacteria strains.</title>
        <authorList>
            <person name="Klenk H.-P."/>
        </authorList>
    </citation>
    <scope>NUCLEOTIDE SEQUENCE [LARGE SCALE GENOMIC DNA]</scope>
    <source>
        <strain evidence="6 7">DSM 41649</strain>
    </source>
</reference>
<dbReference type="SUPFAM" id="SSF53822">
    <property type="entry name" value="Periplasmic binding protein-like I"/>
    <property type="match status" value="1"/>
</dbReference>
<evidence type="ECO:0000256" key="1">
    <source>
        <dbReference type="ARBA" id="ARBA00023015"/>
    </source>
</evidence>
<keyword evidence="7" id="KW-1185">Reference proteome</keyword>
<evidence type="ECO:0000256" key="4">
    <source>
        <dbReference type="SAM" id="MobiDB-lite"/>
    </source>
</evidence>
<gene>
    <name evidence="6" type="ORF">FB465_0545</name>
</gene>
<protein>
    <submittedName>
        <fullName evidence="6">Substrate-binding family protein</fullName>
    </submittedName>
</protein>
<keyword evidence="1" id="KW-0805">Transcription regulation</keyword>
<dbReference type="InterPro" id="IPR028082">
    <property type="entry name" value="Peripla_BP_I"/>
</dbReference>
<accession>A0A561EJ40</accession>
<proteinExistence type="predicted"/>
<organism evidence="6 7">
    <name type="scientific">Kitasatospora atroaurantiaca</name>
    <dbReference type="NCBI Taxonomy" id="285545"/>
    <lineage>
        <taxon>Bacteria</taxon>
        <taxon>Bacillati</taxon>
        <taxon>Actinomycetota</taxon>
        <taxon>Actinomycetes</taxon>
        <taxon>Kitasatosporales</taxon>
        <taxon>Streptomycetaceae</taxon>
        <taxon>Kitasatospora</taxon>
    </lineage>
</organism>